<comment type="caution">
    <text evidence="2">The sequence shown here is derived from an EMBL/GenBank/DDBJ whole genome shotgun (WGS) entry which is preliminary data.</text>
</comment>
<keyword evidence="3" id="KW-1185">Reference proteome</keyword>
<dbReference type="Proteomes" id="UP000036503">
    <property type="component" value="Unassembled WGS sequence"/>
</dbReference>
<sequence length="275" mass="31046">MTNTLFIYDGDQVTRRVACIMASIVSISRYAAYGDDISFEQYRRIIFVISTKKNMLLQMTRLQKQIAGQPVGLIAVGVEKVYMDEVSDLVQQKLNQGLDFTAFVSQEHYVNEAVAAAEKIVQKVSLQDVHDTAVFQAIEAFLLKHNTGVLATGWEGQVRSTPIEYMYYEGKIYMFSEGGKKFSNLYRNNQVSFSVFDPFIDFSHLAGLQIDGKARMIEPDDEEYALLAAAKGIAGNRLKKMPVILHIIEITPVQGVFLWAGFGKIKKAVRQIYCW</sequence>
<dbReference type="EMBL" id="LEKT01000006">
    <property type="protein sequence ID" value="KMO87369.1"/>
    <property type="molecule type" value="Genomic_DNA"/>
</dbReference>
<evidence type="ECO:0000313" key="2">
    <source>
        <dbReference type="EMBL" id="KMO87369.1"/>
    </source>
</evidence>
<dbReference type="OrthoDB" id="3255142at2"/>
<dbReference type="Pfam" id="PF01243">
    <property type="entry name" value="PNPOx_N"/>
    <property type="match status" value="1"/>
</dbReference>
<dbReference type="Gene3D" id="2.30.110.10">
    <property type="entry name" value="Electron Transport, Fmn-binding Protein, Chain A"/>
    <property type="match status" value="1"/>
</dbReference>
<dbReference type="InParanoid" id="A0A0J6WXL3"/>
<dbReference type="SUPFAM" id="SSF50475">
    <property type="entry name" value="FMN-binding split barrel"/>
    <property type="match status" value="1"/>
</dbReference>
<accession>A0A0J6WXL3</accession>
<feature type="domain" description="Pyridoxamine 5'-phosphate oxidase N-terminal" evidence="1">
    <location>
        <begin position="136"/>
        <end position="254"/>
    </location>
</feature>
<protein>
    <recommendedName>
        <fullName evidence="1">Pyridoxamine 5'-phosphate oxidase N-terminal domain-containing protein</fullName>
    </recommendedName>
</protein>
<dbReference type="RefSeq" id="WP_048513350.1">
    <property type="nucleotide sequence ID" value="NZ_FUXD01000002.1"/>
</dbReference>
<organism evidence="2 3">
    <name type="scientific">Megasphaera cerevisiae DSM 20462</name>
    <dbReference type="NCBI Taxonomy" id="1122219"/>
    <lineage>
        <taxon>Bacteria</taxon>
        <taxon>Bacillati</taxon>
        <taxon>Bacillota</taxon>
        <taxon>Negativicutes</taxon>
        <taxon>Veillonellales</taxon>
        <taxon>Veillonellaceae</taxon>
        <taxon>Megasphaera</taxon>
    </lineage>
</organism>
<dbReference type="InterPro" id="IPR012349">
    <property type="entry name" value="Split_barrel_FMN-bd"/>
</dbReference>
<evidence type="ECO:0000313" key="3">
    <source>
        <dbReference type="Proteomes" id="UP000036503"/>
    </source>
</evidence>
<gene>
    <name evidence="2" type="ORF">AB840_02980</name>
</gene>
<proteinExistence type="predicted"/>
<evidence type="ECO:0000259" key="1">
    <source>
        <dbReference type="Pfam" id="PF01243"/>
    </source>
</evidence>
<name>A0A0J6WXL3_9FIRM</name>
<reference evidence="2 3" key="1">
    <citation type="submission" date="2015-06" db="EMBL/GenBank/DDBJ databases">
        <title>Draft genome sequence of beer spoilage bacterium Megasphaera cerevisiae type strain 20462.</title>
        <authorList>
            <person name="Kutumbaka K."/>
            <person name="Pasmowitz J."/>
            <person name="Mategko J."/>
            <person name="Reyes D."/>
            <person name="Friedrich A."/>
            <person name="Han S."/>
            <person name="Martens-Habbena W."/>
            <person name="Neal-McKinney J."/>
            <person name="Janagama H.K."/>
            <person name="Nadala C."/>
            <person name="Samadpour M."/>
        </authorList>
    </citation>
    <scope>NUCLEOTIDE SEQUENCE [LARGE SCALE GENOMIC DNA]</scope>
    <source>
        <strain evidence="2 3">DSM 20462</strain>
    </source>
</reference>
<dbReference type="PATRIC" id="fig|1122219.3.peg.2472"/>
<dbReference type="AlphaFoldDB" id="A0A0J6WXL3"/>
<dbReference type="InterPro" id="IPR011576">
    <property type="entry name" value="Pyridox_Oxase_N"/>
</dbReference>